<gene>
    <name evidence="3" type="ORF">LEMA_P113150.1</name>
</gene>
<feature type="region of interest" description="Disordered" evidence="1">
    <location>
        <begin position="1"/>
        <end position="57"/>
    </location>
</feature>
<name>E4ZUW3_LEPMJ</name>
<evidence type="ECO:0000259" key="2">
    <source>
        <dbReference type="Pfam" id="PF25545"/>
    </source>
</evidence>
<evidence type="ECO:0000256" key="1">
    <source>
        <dbReference type="SAM" id="MobiDB-lite"/>
    </source>
</evidence>
<dbReference type="HOGENOM" id="CLU_668295_0_0_1"/>
<dbReference type="Proteomes" id="UP000002668">
    <property type="component" value="Genome"/>
</dbReference>
<reference evidence="4" key="1">
    <citation type="journal article" date="2011" name="Nat. Commun.">
        <title>Effector diversification within compartments of the Leptosphaeria maculans genome affected by Repeat-Induced Point mutations.</title>
        <authorList>
            <person name="Rouxel T."/>
            <person name="Grandaubert J."/>
            <person name="Hane J.K."/>
            <person name="Hoede C."/>
            <person name="van de Wouw A.P."/>
            <person name="Couloux A."/>
            <person name="Dominguez V."/>
            <person name="Anthouard V."/>
            <person name="Bally P."/>
            <person name="Bourras S."/>
            <person name="Cozijnsen A.J."/>
            <person name="Ciuffetti L.M."/>
            <person name="Degrave A."/>
            <person name="Dilmaghani A."/>
            <person name="Duret L."/>
            <person name="Fudal I."/>
            <person name="Goodwin S.B."/>
            <person name="Gout L."/>
            <person name="Glaser N."/>
            <person name="Linglin J."/>
            <person name="Kema G.H.J."/>
            <person name="Lapalu N."/>
            <person name="Lawrence C.B."/>
            <person name="May K."/>
            <person name="Meyer M."/>
            <person name="Ollivier B."/>
            <person name="Poulain J."/>
            <person name="Schoch C.L."/>
            <person name="Simon A."/>
            <person name="Spatafora J.W."/>
            <person name="Stachowiak A."/>
            <person name="Turgeon B.G."/>
            <person name="Tyler B.M."/>
            <person name="Vincent D."/>
            <person name="Weissenbach J."/>
            <person name="Amselem J."/>
            <person name="Quesneville H."/>
            <person name="Oliver R.P."/>
            <person name="Wincker P."/>
            <person name="Balesdent M.-H."/>
            <person name="Howlett B.J."/>
        </authorList>
    </citation>
    <scope>NUCLEOTIDE SEQUENCE [LARGE SCALE GENOMIC DNA]</scope>
    <source>
        <strain evidence="4">JN3 / isolate v23.1.3 / race Av1-4-5-6-7-8</strain>
    </source>
</reference>
<dbReference type="PANTHER" id="PTHR42470:SF2">
    <property type="match status" value="1"/>
</dbReference>
<dbReference type="OrthoDB" id="5372703at2759"/>
<dbReference type="eggNOG" id="ENOG502SUWY">
    <property type="taxonomic scope" value="Eukaryota"/>
</dbReference>
<dbReference type="STRING" id="985895.E4ZUW3"/>
<proteinExistence type="predicted"/>
<dbReference type="Pfam" id="PF25545">
    <property type="entry name" value="DUF7924"/>
    <property type="match status" value="1"/>
</dbReference>
<dbReference type="InParanoid" id="E4ZUW3"/>
<feature type="compositionally biased region" description="Polar residues" evidence="1">
    <location>
        <begin position="120"/>
        <end position="134"/>
    </location>
</feature>
<dbReference type="AlphaFoldDB" id="E4ZUW3"/>
<dbReference type="PANTHER" id="PTHR42470">
    <property type="entry name" value="VAST DOMAIN-CONTAINING PROTEIN"/>
    <property type="match status" value="1"/>
</dbReference>
<keyword evidence="4" id="KW-1185">Reference proteome</keyword>
<feature type="domain" description="DUF7924" evidence="2">
    <location>
        <begin position="296"/>
        <end position="468"/>
    </location>
</feature>
<dbReference type="GeneID" id="13287759"/>
<dbReference type="RefSeq" id="XP_003838379.1">
    <property type="nucleotide sequence ID" value="XM_003838331.1"/>
</dbReference>
<feature type="compositionally biased region" description="Basic residues" evidence="1">
    <location>
        <begin position="109"/>
        <end position="119"/>
    </location>
</feature>
<dbReference type="OMA" id="MHNIRTW"/>
<dbReference type="EMBL" id="FP929126">
    <property type="protein sequence ID" value="CBX94900.1"/>
    <property type="molecule type" value="Genomic_DNA"/>
</dbReference>
<sequence>MNHLISEVGAVQQSQCPVHISKRRKRRHVDPETRHTSPSYSAPSNLSNPTSQLSVAPTRLSKHVTEALNNTNQFVSDERALLIQHWLKTCRVDLMAPPTPRSASVSSSRGRRSSKHSTRASRTPSPSKRISPQTYRTQNMSYAGVLIDDLDQLPQEIERRMQHILEAESLEDVIGITDHESQHATHVRRFLDQSRYNARSCSLEGDWKASLFSLLGDLAQGNFQCHTSEKLWNTDLKPSPPGLAQLDDESGASTPRFPQPQSMLPDFDSQSGSGFPGPVPSLRPYTPSITYTTNSEAADPFYISTPKPDIVIGLEDRAFARTHRVRLAKHQSSGSILSDPHTAAMGLRFPFLIVETKGLSLNGGLVAAQNQAAIGAACMLKILEDLENQAVLPTAPASLAEAPLCFSITTEGPVHELWVHFKLGDATHMHNIRTWRMTHERHVRELVCCLARILKWAKDDFMEKIREKLDALPG</sequence>
<dbReference type="InterPro" id="IPR057684">
    <property type="entry name" value="DUF7924"/>
</dbReference>
<accession>E4ZUW3</accession>
<feature type="compositionally biased region" description="Polar residues" evidence="1">
    <location>
        <begin position="36"/>
        <end position="55"/>
    </location>
</feature>
<protein>
    <recommendedName>
        <fullName evidence="2">DUF7924 domain-containing protein</fullName>
    </recommendedName>
</protein>
<evidence type="ECO:0000313" key="4">
    <source>
        <dbReference type="Proteomes" id="UP000002668"/>
    </source>
</evidence>
<organism evidence="4">
    <name type="scientific">Leptosphaeria maculans (strain JN3 / isolate v23.1.3 / race Av1-4-5-6-7-8)</name>
    <name type="common">Blackleg fungus</name>
    <name type="synonym">Phoma lingam</name>
    <dbReference type="NCBI Taxonomy" id="985895"/>
    <lineage>
        <taxon>Eukaryota</taxon>
        <taxon>Fungi</taxon>
        <taxon>Dikarya</taxon>
        <taxon>Ascomycota</taxon>
        <taxon>Pezizomycotina</taxon>
        <taxon>Dothideomycetes</taxon>
        <taxon>Pleosporomycetidae</taxon>
        <taxon>Pleosporales</taxon>
        <taxon>Pleosporineae</taxon>
        <taxon>Leptosphaeriaceae</taxon>
        <taxon>Plenodomus</taxon>
        <taxon>Plenodomus lingam/Leptosphaeria maculans species complex</taxon>
    </lineage>
</organism>
<feature type="region of interest" description="Disordered" evidence="1">
    <location>
        <begin position="95"/>
        <end position="134"/>
    </location>
</feature>
<evidence type="ECO:0000313" key="3">
    <source>
        <dbReference type="EMBL" id="CBX94900.1"/>
    </source>
</evidence>
<dbReference type="VEuPathDB" id="FungiDB:LEMA_P113150.1"/>
<feature type="region of interest" description="Disordered" evidence="1">
    <location>
        <begin position="234"/>
        <end position="276"/>
    </location>
</feature>